<keyword evidence="5" id="KW-0597">Phosphoprotein</keyword>
<dbReference type="InterPro" id="IPR029016">
    <property type="entry name" value="GAF-like_dom_sf"/>
</dbReference>
<feature type="transmembrane region" description="Helical" evidence="14">
    <location>
        <begin position="40"/>
        <end position="60"/>
    </location>
</feature>
<dbReference type="InterPro" id="IPR004358">
    <property type="entry name" value="Sig_transdc_His_kin-like_C"/>
</dbReference>
<keyword evidence="11 14" id="KW-1133">Transmembrane helix</keyword>
<dbReference type="PROSITE" id="PS50109">
    <property type="entry name" value="HIS_KIN"/>
    <property type="match status" value="1"/>
</dbReference>
<keyword evidence="10" id="KW-0067">ATP-binding</keyword>
<sequence>MVELFILMMERVGLIILLAFLLVNVPYFKKLLLSRDSYQSKLQLAIIFSLFAIISNFTGIEIKDNQIVPSSILTNLHDNVSIANTRTLAIGVSGIVAGPFVGGMVGIIAGTHRFIQGNSYSWFYIPSSILVGVLSGWLGKKLTKKGKFPSPTQAALIGALMESVQMLFIMLFSGGGSIQQGLNLVSFIALPMIILNSTGTFIFLSILTTTLQQEEQAKAVQTHDVLELAAATLPYFREGLNEHSAQEVATIIQHYTKVSAISLTDSHRILAHYGAGSDHHIPELEVITELSRDVLKNGKLSIVHHKEHIGCSNPNCPLEAAIVIPLFVHKKIVGTLKMYFTDANQLTHVEEQLAQGLGTIFSSQIELGEAEVQSKLLKEAEIKSLQAQVNPHFFFNAINTISALMRKDSAKARTLLLQLSTYFRGNLQGARQTLIPLKQELAQVDAYLSLEQARFPNRYSVMFDIEDDITHFVVPPYAVQILIENTIKHAFGARKENNHAYVSIYKEQEQLIISVADNGLGIPEDRVLQLGKEPVSSKKGTGTALENLSKRMTNLFGGQASFDVKNNSGEGATFTLTMPLIEANDVNTLI</sequence>
<dbReference type="AlphaFoldDB" id="A0A1V4DG60"/>
<name>A0A1V4DG60_9ENTE</name>
<keyword evidence="4" id="KW-1003">Cell membrane</keyword>
<evidence type="ECO:0000256" key="13">
    <source>
        <dbReference type="ARBA" id="ARBA00023136"/>
    </source>
</evidence>
<organism evidence="16 17">
    <name type="scientific">Vagococcus martis</name>
    <dbReference type="NCBI Taxonomy" id="1768210"/>
    <lineage>
        <taxon>Bacteria</taxon>
        <taxon>Bacillati</taxon>
        <taxon>Bacillota</taxon>
        <taxon>Bacilli</taxon>
        <taxon>Lactobacillales</taxon>
        <taxon>Enterococcaceae</taxon>
        <taxon>Vagococcus</taxon>
    </lineage>
</organism>
<dbReference type="InterPro" id="IPR003018">
    <property type="entry name" value="GAF"/>
</dbReference>
<comment type="caution">
    <text evidence="16">The sequence shown here is derived from an EMBL/GenBank/DDBJ whole genome shotgun (WGS) entry which is preliminary data.</text>
</comment>
<keyword evidence="7 14" id="KW-0812">Transmembrane</keyword>
<dbReference type="Pfam" id="PF07694">
    <property type="entry name" value="5TM-5TMR_LYT"/>
    <property type="match status" value="1"/>
</dbReference>
<keyword evidence="9 16" id="KW-0418">Kinase</keyword>
<dbReference type="EC" id="2.7.13.3" evidence="3"/>
<dbReference type="SMART" id="SM00387">
    <property type="entry name" value="HATPase_c"/>
    <property type="match status" value="1"/>
</dbReference>
<dbReference type="PRINTS" id="PR00344">
    <property type="entry name" value="BCTRLSENSOR"/>
</dbReference>
<keyword evidence="13 14" id="KW-0472">Membrane</keyword>
<dbReference type="GO" id="GO:0005886">
    <property type="term" value="C:plasma membrane"/>
    <property type="evidence" value="ECO:0007669"/>
    <property type="project" value="UniProtKB-SubCell"/>
</dbReference>
<dbReference type="GO" id="GO:0071555">
    <property type="term" value="P:cell wall organization"/>
    <property type="evidence" value="ECO:0007669"/>
    <property type="project" value="InterPro"/>
</dbReference>
<comment type="catalytic activity">
    <reaction evidence="1">
        <text>ATP + protein L-histidine = ADP + protein N-phospho-L-histidine.</text>
        <dbReference type="EC" id="2.7.13.3"/>
    </reaction>
</comment>
<dbReference type="SUPFAM" id="SSF55781">
    <property type="entry name" value="GAF domain-like"/>
    <property type="match status" value="1"/>
</dbReference>
<protein>
    <recommendedName>
        <fullName evidence="3">histidine kinase</fullName>
        <ecNumber evidence="3">2.7.13.3</ecNumber>
    </recommendedName>
</protein>
<evidence type="ECO:0000256" key="8">
    <source>
        <dbReference type="ARBA" id="ARBA00022741"/>
    </source>
</evidence>
<dbReference type="InterPro" id="IPR010559">
    <property type="entry name" value="Sig_transdc_His_kin_internal"/>
</dbReference>
<evidence type="ECO:0000256" key="3">
    <source>
        <dbReference type="ARBA" id="ARBA00012438"/>
    </source>
</evidence>
<feature type="transmembrane region" description="Helical" evidence="14">
    <location>
        <begin position="12"/>
        <end position="28"/>
    </location>
</feature>
<accession>A0A1V4DG60</accession>
<dbReference type="GO" id="GO:0000155">
    <property type="term" value="F:phosphorelay sensor kinase activity"/>
    <property type="evidence" value="ECO:0007669"/>
    <property type="project" value="InterPro"/>
</dbReference>
<dbReference type="InterPro" id="IPR005467">
    <property type="entry name" value="His_kinase_dom"/>
</dbReference>
<evidence type="ECO:0000256" key="10">
    <source>
        <dbReference type="ARBA" id="ARBA00022840"/>
    </source>
</evidence>
<evidence type="ECO:0000256" key="4">
    <source>
        <dbReference type="ARBA" id="ARBA00022475"/>
    </source>
</evidence>
<evidence type="ECO:0000256" key="1">
    <source>
        <dbReference type="ARBA" id="ARBA00000085"/>
    </source>
</evidence>
<evidence type="ECO:0000256" key="11">
    <source>
        <dbReference type="ARBA" id="ARBA00022989"/>
    </source>
</evidence>
<evidence type="ECO:0000256" key="9">
    <source>
        <dbReference type="ARBA" id="ARBA00022777"/>
    </source>
</evidence>
<evidence type="ECO:0000256" key="5">
    <source>
        <dbReference type="ARBA" id="ARBA00022553"/>
    </source>
</evidence>
<feature type="transmembrane region" description="Helical" evidence="14">
    <location>
        <begin position="121"/>
        <end position="139"/>
    </location>
</feature>
<gene>
    <name evidence="16" type="ORF">BW731_04035</name>
</gene>
<feature type="domain" description="Histidine kinase" evidence="15">
    <location>
        <begin position="482"/>
        <end position="582"/>
    </location>
</feature>
<dbReference type="PANTHER" id="PTHR34220">
    <property type="entry name" value="SENSOR HISTIDINE KINASE YPDA"/>
    <property type="match status" value="1"/>
</dbReference>
<keyword evidence="17" id="KW-1185">Reference proteome</keyword>
<keyword evidence="8" id="KW-0547">Nucleotide-binding</keyword>
<dbReference type="GO" id="GO:0005524">
    <property type="term" value="F:ATP binding"/>
    <property type="evidence" value="ECO:0007669"/>
    <property type="project" value="UniProtKB-KW"/>
</dbReference>
<evidence type="ECO:0000256" key="12">
    <source>
        <dbReference type="ARBA" id="ARBA00023012"/>
    </source>
</evidence>
<evidence type="ECO:0000256" key="6">
    <source>
        <dbReference type="ARBA" id="ARBA00022679"/>
    </source>
</evidence>
<evidence type="ECO:0000259" key="15">
    <source>
        <dbReference type="PROSITE" id="PS50109"/>
    </source>
</evidence>
<reference evidence="16 17" key="1">
    <citation type="submission" date="2017-02" db="EMBL/GenBank/DDBJ databases">
        <title>Vagococcus cremeus sp. nov., isolated from the small intestine of a marten, Martes flavigula.</title>
        <authorList>
            <person name="Tak E.J."/>
            <person name="Bae J.-W."/>
        </authorList>
    </citation>
    <scope>NUCLEOTIDE SEQUENCE [LARGE SCALE GENOMIC DNA]</scope>
    <source>
        <strain evidence="16 17">D7T301</strain>
    </source>
</reference>
<evidence type="ECO:0000256" key="7">
    <source>
        <dbReference type="ARBA" id="ARBA00022692"/>
    </source>
</evidence>
<dbReference type="SUPFAM" id="SSF55874">
    <property type="entry name" value="ATPase domain of HSP90 chaperone/DNA topoisomerase II/histidine kinase"/>
    <property type="match status" value="1"/>
</dbReference>
<dbReference type="InterPro" id="IPR036890">
    <property type="entry name" value="HATPase_C_sf"/>
</dbReference>
<dbReference type="Gene3D" id="1.10.1760.20">
    <property type="match status" value="1"/>
</dbReference>
<evidence type="ECO:0000313" key="17">
    <source>
        <dbReference type="Proteomes" id="UP000189970"/>
    </source>
</evidence>
<dbReference type="RefSeq" id="WP_079345944.1">
    <property type="nucleotide sequence ID" value="NZ_MVAB01000001.1"/>
</dbReference>
<feature type="transmembrane region" description="Helical" evidence="14">
    <location>
        <begin position="151"/>
        <end position="172"/>
    </location>
</feature>
<keyword evidence="12" id="KW-0902">Two-component regulatory system</keyword>
<dbReference type="InterPro" id="IPR050640">
    <property type="entry name" value="Bact_2-comp_sensor_kinase"/>
</dbReference>
<dbReference type="PANTHER" id="PTHR34220:SF7">
    <property type="entry name" value="SENSOR HISTIDINE KINASE YPDA"/>
    <property type="match status" value="1"/>
</dbReference>
<dbReference type="SMART" id="SM00065">
    <property type="entry name" value="GAF"/>
    <property type="match status" value="1"/>
</dbReference>
<comment type="subcellular location">
    <subcellularLocation>
        <location evidence="2">Cell membrane</location>
        <topology evidence="2">Multi-pass membrane protein</topology>
    </subcellularLocation>
</comment>
<dbReference type="InterPro" id="IPR003594">
    <property type="entry name" value="HATPase_dom"/>
</dbReference>
<proteinExistence type="predicted"/>
<dbReference type="Proteomes" id="UP000189970">
    <property type="component" value="Unassembled WGS sequence"/>
</dbReference>
<dbReference type="EMBL" id="MVAB01000001">
    <property type="protein sequence ID" value="OPF87432.1"/>
    <property type="molecule type" value="Genomic_DNA"/>
</dbReference>
<evidence type="ECO:0000313" key="16">
    <source>
        <dbReference type="EMBL" id="OPF87432.1"/>
    </source>
</evidence>
<dbReference type="Pfam" id="PF06580">
    <property type="entry name" value="His_kinase"/>
    <property type="match status" value="1"/>
</dbReference>
<dbReference type="Gene3D" id="3.30.565.10">
    <property type="entry name" value="Histidine kinase-like ATPase, C-terminal domain"/>
    <property type="match status" value="1"/>
</dbReference>
<dbReference type="InterPro" id="IPR011620">
    <property type="entry name" value="Sig_transdc_His_kinase_LytS_TM"/>
</dbReference>
<feature type="transmembrane region" description="Helical" evidence="14">
    <location>
        <begin position="88"/>
        <end position="109"/>
    </location>
</feature>
<feature type="transmembrane region" description="Helical" evidence="14">
    <location>
        <begin position="184"/>
        <end position="207"/>
    </location>
</feature>
<evidence type="ECO:0000256" key="14">
    <source>
        <dbReference type="SAM" id="Phobius"/>
    </source>
</evidence>
<dbReference type="Gene3D" id="3.30.450.40">
    <property type="match status" value="1"/>
</dbReference>
<keyword evidence="6" id="KW-0808">Transferase</keyword>
<dbReference type="Pfam" id="PF02518">
    <property type="entry name" value="HATPase_c"/>
    <property type="match status" value="1"/>
</dbReference>
<evidence type="ECO:0000256" key="2">
    <source>
        <dbReference type="ARBA" id="ARBA00004651"/>
    </source>
</evidence>